<dbReference type="Gene3D" id="1.25.40.10">
    <property type="entry name" value="Tetratricopeptide repeat domain"/>
    <property type="match status" value="1"/>
</dbReference>
<evidence type="ECO:0000256" key="2">
    <source>
        <dbReference type="SAM" id="SignalP"/>
    </source>
</evidence>
<evidence type="ECO:0000313" key="4">
    <source>
        <dbReference type="Proteomes" id="UP000518752"/>
    </source>
</evidence>
<comment type="caution">
    <text evidence="3">The sequence shown here is derived from an EMBL/GenBank/DDBJ whole genome shotgun (WGS) entry which is preliminary data.</text>
</comment>
<dbReference type="AlphaFoldDB" id="A0A8H5HVT8"/>
<proteinExistence type="predicted"/>
<feature type="compositionally biased region" description="Polar residues" evidence="1">
    <location>
        <begin position="216"/>
        <end position="226"/>
    </location>
</feature>
<dbReference type="InterPro" id="IPR059179">
    <property type="entry name" value="MLKL-like_MCAfunc"/>
</dbReference>
<dbReference type="OrthoDB" id="2975990at2759"/>
<organism evidence="3 4">
    <name type="scientific">Collybiopsis confluens</name>
    <dbReference type="NCBI Taxonomy" id="2823264"/>
    <lineage>
        <taxon>Eukaryota</taxon>
        <taxon>Fungi</taxon>
        <taxon>Dikarya</taxon>
        <taxon>Basidiomycota</taxon>
        <taxon>Agaricomycotina</taxon>
        <taxon>Agaricomycetes</taxon>
        <taxon>Agaricomycetidae</taxon>
        <taxon>Agaricales</taxon>
        <taxon>Marasmiineae</taxon>
        <taxon>Omphalotaceae</taxon>
        <taxon>Collybiopsis</taxon>
    </lineage>
</organism>
<evidence type="ECO:0000256" key="1">
    <source>
        <dbReference type="SAM" id="MobiDB-lite"/>
    </source>
</evidence>
<feature type="chain" id="PRO_5034231092" evidence="2">
    <location>
        <begin position="17"/>
        <end position="553"/>
    </location>
</feature>
<feature type="region of interest" description="Disordered" evidence="1">
    <location>
        <begin position="174"/>
        <end position="236"/>
    </location>
</feature>
<gene>
    <name evidence="3" type="ORF">D9757_002598</name>
</gene>
<dbReference type="EMBL" id="JAACJN010000014">
    <property type="protein sequence ID" value="KAF5390539.1"/>
    <property type="molecule type" value="Genomic_DNA"/>
</dbReference>
<dbReference type="Gene3D" id="1.20.930.20">
    <property type="entry name" value="Adaptor protein Cbl, N-terminal domain"/>
    <property type="match status" value="1"/>
</dbReference>
<evidence type="ECO:0000313" key="3">
    <source>
        <dbReference type="EMBL" id="KAF5390539.1"/>
    </source>
</evidence>
<protein>
    <submittedName>
        <fullName evidence="3">Uncharacterized protein</fullName>
    </submittedName>
</protein>
<dbReference type="Proteomes" id="UP000518752">
    <property type="component" value="Unassembled WGS sequence"/>
</dbReference>
<keyword evidence="4" id="KW-1185">Reference proteome</keyword>
<feature type="compositionally biased region" description="Polar residues" evidence="1">
    <location>
        <begin position="177"/>
        <end position="188"/>
    </location>
</feature>
<keyword evidence="2" id="KW-0732">Signal</keyword>
<dbReference type="CDD" id="cd21037">
    <property type="entry name" value="MLKL_NTD"/>
    <property type="match status" value="1"/>
</dbReference>
<dbReference type="InterPro" id="IPR011990">
    <property type="entry name" value="TPR-like_helical_dom_sf"/>
</dbReference>
<name>A0A8H5HVT8_9AGAR</name>
<dbReference type="GO" id="GO:0007166">
    <property type="term" value="P:cell surface receptor signaling pathway"/>
    <property type="evidence" value="ECO:0007669"/>
    <property type="project" value="InterPro"/>
</dbReference>
<dbReference type="InterPro" id="IPR036537">
    <property type="entry name" value="Adaptor_Cbl_N_dom_sf"/>
</dbReference>
<feature type="signal peptide" evidence="2">
    <location>
        <begin position="1"/>
        <end position="16"/>
    </location>
</feature>
<sequence length="553" mass="61242">MTVELFALLSTTISIAFQVKSAVEQIRYNRETYQQLLHRITTSLAQLQSESKKISWASPGLVNAVKKLQSKLQQILKKCQKPKKHGNALGAVLVEWFYKDSIASALKDIETQISFCFQEFSALGTVRIERKLGDHNNQVNRKLDELLQRTPATRPVGRSSVAGKDRKVEIPLPIPLQTRTASGSSTGSEYAPEPPGLLDGRSKRGLTMPLSKPVRSESTTPSTASLSDPKPIRRPYSPPVTVLVNKAHQKMPIFTHKHSRSTGFLPTMKSDASASSLPLSINHELPSSESLCELQASKLESECKRLRSLKHPSEGLIPGRKAVALRRRVHSLNGNVTTGLALARSLTYLARCLKDVHVDSRLSPAGTPISAELTRVLSESVQFYKTVLEDDKGCRVDLATALYDLSVRLSEPVWQKPTSTNPQISFHEIQRSKNLAAALISAEEAVHHFQVAEREEADGFGMDLANALLNLSFILSDTGNYEKALIISRKAVMLSYRLPLPHTEERVRNIRTLHKALMRVSYCLESLGRVAEAQEAESEANDVLRKPFYTSGS</sequence>
<dbReference type="SUPFAM" id="SSF48452">
    <property type="entry name" value="TPR-like"/>
    <property type="match status" value="1"/>
</dbReference>
<accession>A0A8H5HVT8</accession>
<reference evidence="3 4" key="1">
    <citation type="journal article" date="2020" name="ISME J.">
        <title>Uncovering the hidden diversity of litter-decomposition mechanisms in mushroom-forming fungi.</title>
        <authorList>
            <person name="Floudas D."/>
            <person name="Bentzer J."/>
            <person name="Ahren D."/>
            <person name="Johansson T."/>
            <person name="Persson P."/>
            <person name="Tunlid A."/>
        </authorList>
    </citation>
    <scope>NUCLEOTIDE SEQUENCE [LARGE SCALE GENOMIC DNA]</scope>
    <source>
        <strain evidence="3 4">CBS 406.79</strain>
    </source>
</reference>